<keyword evidence="2" id="KW-0175">Coiled coil</keyword>
<dbReference type="InterPro" id="IPR001878">
    <property type="entry name" value="Znf_CCHC"/>
</dbReference>
<keyword evidence="6" id="KW-1185">Reference proteome</keyword>
<dbReference type="Pfam" id="PF00098">
    <property type="entry name" value="zf-CCHC"/>
    <property type="match status" value="1"/>
</dbReference>
<evidence type="ECO:0000313" key="5">
    <source>
        <dbReference type="EMBL" id="KAH6652293.1"/>
    </source>
</evidence>
<dbReference type="GeneID" id="70136638"/>
<organism evidence="5 6">
    <name type="scientific">Truncatella angustata</name>
    <dbReference type="NCBI Taxonomy" id="152316"/>
    <lineage>
        <taxon>Eukaryota</taxon>
        <taxon>Fungi</taxon>
        <taxon>Dikarya</taxon>
        <taxon>Ascomycota</taxon>
        <taxon>Pezizomycotina</taxon>
        <taxon>Sordariomycetes</taxon>
        <taxon>Xylariomycetidae</taxon>
        <taxon>Amphisphaeriales</taxon>
        <taxon>Sporocadaceae</taxon>
        <taxon>Truncatella</taxon>
    </lineage>
</organism>
<evidence type="ECO:0000313" key="6">
    <source>
        <dbReference type="Proteomes" id="UP000758603"/>
    </source>
</evidence>
<proteinExistence type="predicted"/>
<keyword evidence="1" id="KW-0479">Metal-binding</keyword>
<evidence type="ECO:0000259" key="4">
    <source>
        <dbReference type="PROSITE" id="PS50158"/>
    </source>
</evidence>
<dbReference type="Proteomes" id="UP000758603">
    <property type="component" value="Unassembled WGS sequence"/>
</dbReference>
<gene>
    <name evidence="5" type="ORF">BKA67DRAFT_661041</name>
</gene>
<keyword evidence="1" id="KW-0863">Zinc-finger</keyword>
<dbReference type="EMBL" id="JAGPXC010000006">
    <property type="protein sequence ID" value="KAH6652293.1"/>
    <property type="molecule type" value="Genomic_DNA"/>
</dbReference>
<dbReference type="AlphaFoldDB" id="A0A9P8ZWT1"/>
<keyword evidence="1" id="KW-0862">Zinc</keyword>
<sequence length="127" mass="14144">MSGSTDPTPSTSSAAEANRNKGQGFRNHYGAIVIGRKYSTKKYCDFCDKDGHRRAECEEFETKKIADLEAKKAKYEARKAEYMARLAQTQCYNCKKLGHLARDCSAPKATKKCLAPTSQVPVKNSRT</sequence>
<dbReference type="SUPFAM" id="SSF57756">
    <property type="entry name" value="Retrovirus zinc finger-like domains"/>
    <property type="match status" value="1"/>
</dbReference>
<feature type="region of interest" description="Disordered" evidence="3">
    <location>
        <begin position="1"/>
        <end position="22"/>
    </location>
</feature>
<dbReference type="OrthoDB" id="3863715at2759"/>
<dbReference type="GO" id="GO:0008270">
    <property type="term" value="F:zinc ion binding"/>
    <property type="evidence" value="ECO:0007669"/>
    <property type="project" value="UniProtKB-KW"/>
</dbReference>
<evidence type="ECO:0000256" key="2">
    <source>
        <dbReference type="SAM" id="Coils"/>
    </source>
</evidence>
<feature type="compositionally biased region" description="Low complexity" evidence="3">
    <location>
        <begin position="1"/>
        <end position="13"/>
    </location>
</feature>
<dbReference type="Gene3D" id="4.10.60.10">
    <property type="entry name" value="Zinc finger, CCHC-type"/>
    <property type="match status" value="1"/>
</dbReference>
<dbReference type="InterPro" id="IPR036875">
    <property type="entry name" value="Znf_CCHC_sf"/>
</dbReference>
<reference evidence="5" key="1">
    <citation type="journal article" date="2021" name="Nat. Commun.">
        <title>Genetic determinants of endophytism in the Arabidopsis root mycobiome.</title>
        <authorList>
            <person name="Mesny F."/>
            <person name="Miyauchi S."/>
            <person name="Thiergart T."/>
            <person name="Pickel B."/>
            <person name="Atanasova L."/>
            <person name="Karlsson M."/>
            <person name="Huettel B."/>
            <person name="Barry K.W."/>
            <person name="Haridas S."/>
            <person name="Chen C."/>
            <person name="Bauer D."/>
            <person name="Andreopoulos W."/>
            <person name="Pangilinan J."/>
            <person name="LaButti K."/>
            <person name="Riley R."/>
            <person name="Lipzen A."/>
            <person name="Clum A."/>
            <person name="Drula E."/>
            <person name="Henrissat B."/>
            <person name="Kohler A."/>
            <person name="Grigoriev I.V."/>
            <person name="Martin F.M."/>
            <person name="Hacquard S."/>
        </authorList>
    </citation>
    <scope>NUCLEOTIDE SEQUENCE</scope>
    <source>
        <strain evidence="5">MPI-SDFR-AT-0073</strain>
    </source>
</reference>
<dbReference type="RefSeq" id="XP_045956571.1">
    <property type="nucleotide sequence ID" value="XM_046107747.1"/>
</dbReference>
<evidence type="ECO:0000256" key="1">
    <source>
        <dbReference type="PROSITE-ProRule" id="PRU00047"/>
    </source>
</evidence>
<protein>
    <recommendedName>
        <fullName evidence="4">CCHC-type domain-containing protein</fullName>
    </recommendedName>
</protein>
<comment type="caution">
    <text evidence="5">The sequence shown here is derived from an EMBL/GenBank/DDBJ whole genome shotgun (WGS) entry which is preliminary data.</text>
</comment>
<dbReference type="SMART" id="SM00343">
    <property type="entry name" value="ZnF_C2HC"/>
    <property type="match status" value="2"/>
</dbReference>
<dbReference type="GO" id="GO:0003676">
    <property type="term" value="F:nucleic acid binding"/>
    <property type="evidence" value="ECO:0007669"/>
    <property type="project" value="InterPro"/>
</dbReference>
<name>A0A9P8ZWT1_9PEZI</name>
<feature type="coiled-coil region" evidence="2">
    <location>
        <begin position="58"/>
        <end position="85"/>
    </location>
</feature>
<evidence type="ECO:0000256" key="3">
    <source>
        <dbReference type="SAM" id="MobiDB-lite"/>
    </source>
</evidence>
<dbReference type="PROSITE" id="PS50158">
    <property type="entry name" value="ZF_CCHC"/>
    <property type="match status" value="1"/>
</dbReference>
<accession>A0A9P8ZWT1</accession>
<feature type="domain" description="CCHC-type" evidence="4">
    <location>
        <begin position="91"/>
        <end position="104"/>
    </location>
</feature>